<accession>A0A4D4JII8</accession>
<gene>
    <name evidence="2" type="ORF">GTS_53400</name>
</gene>
<evidence type="ECO:0000256" key="1">
    <source>
        <dbReference type="SAM" id="MobiDB-lite"/>
    </source>
</evidence>
<protein>
    <submittedName>
        <fullName evidence="2">Uncharacterized protein</fullName>
    </submittedName>
</protein>
<dbReference type="AlphaFoldDB" id="A0A4D4JII8"/>
<comment type="caution">
    <text evidence="2">The sequence shown here is derived from an EMBL/GenBank/DDBJ whole genome shotgun (WGS) entry which is preliminary data.</text>
</comment>
<reference evidence="3" key="1">
    <citation type="submission" date="2019-04" db="EMBL/GenBank/DDBJ databases">
        <title>Draft genome sequence of Pseudonocardiaceae bacterium SL3-2-4.</title>
        <authorList>
            <person name="Ningsih F."/>
            <person name="Yokota A."/>
            <person name="Sakai Y."/>
            <person name="Nanatani K."/>
            <person name="Yabe S."/>
            <person name="Oetari A."/>
            <person name="Sjamsuridzal W."/>
        </authorList>
    </citation>
    <scope>NUCLEOTIDE SEQUENCE [LARGE SCALE GENOMIC DNA]</scope>
    <source>
        <strain evidence="3">SL3-2-4</strain>
    </source>
</reference>
<keyword evidence="3" id="KW-1185">Reference proteome</keyword>
<evidence type="ECO:0000313" key="3">
    <source>
        <dbReference type="Proteomes" id="UP000298860"/>
    </source>
</evidence>
<organism evidence="2 3">
    <name type="scientific">Gandjariella thermophila</name>
    <dbReference type="NCBI Taxonomy" id="1931992"/>
    <lineage>
        <taxon>Bacteria</taxon>
        <taxon>Bacillati</taxon>
        <taxon>Actinomycetota</taxon>
        <taxon>Actinomycetes</taxon>
        <taxon>Pseudonocardiales</taxon>
        <taxon>Pseudonocardiaceae</taxon>
        <taxon>Gandjariella</taxon>
    </lineage>
</organism>
<name>A0A4D4JII8_9PSEU</name>
<proteinExistence type="predicted"/>
<evidence type="ECO:0000313" key="2">
    <source>
        <dbReference type="EMBL" id="GDY33707.1"/>
    </source>
</evidence>
<dbReference type="EMBL" id="BJFL01000052">
    <property type="protein sequence ID" value="GDY33707.1"/>
    <property type="molecule type" value="Genomic_DNA"/>
</dbReference>
<dbReference type="Proteomes" id="UP000298860">
    <property type="component" value="Unassembled WGS sequence"/>
</dbReference>
<feature type="region of interest" description="Disordered" evidence="1">
    <location>
        <begin position="58"/>
        <end position="95"/>
    </location>
</feature>
<sequence length="128" mass="13508">MRATGTHHGCRNIMLYRDDVPNVEVGVQLDPPCPLAERVVASTPSAGTTATTVHHGWTIRPGGHQAGHGGSGARVNQRRPRRDRQARPGASGTGQCWNGVRYEAASGLSNSCLTYFMPPGTVASACAM</sequence>